<evidence type="ECO:0000313" key="1">
    <source>
        <dbReference type="EMBL" id="GBM30714.1"/>
    </source>
</evidence>
<comment type="caution">
    <text evidence="1">The sequence shown here is derived from an EMBL/GenBank/DDBJ whole genome shotgun (WGS) entry which is preliminary data.</text>
</comment>
<gene>
    <name evidence="1" type="ORF">AVEN_259577_1</name>
</gene>
<accession>A0A4Y2ES28</accession>
<sequence>MGKEVAFNGLGGFIQEEAENVFCEGLGGYRGFCLSLSEDKGFLVASEHQIGFRASISGGRGLAFSEGWDFIVRTAVQMISLFSYIWVYSKSLT</sequence>
<name>A0A4Y2ES28_ARAVE</name>
<dbReference type="AlphaFoldDB" id="A0A4Y2ES28"/>
<keyword evidence="2" id="KW-1185">Reference proteome</keyword>
<protein>
    <submittedName>
        <fullName evidence="1">Uncharacterized protein</fullName>
    </submittedName>
</protein>
<dbReference type="EMBL" id="BGPR01000667">
    <property type="protein sequence ID" value="GBM30714.1"/>
    <property type="molecule type" value="Genomic_DNA"/>
</dbReference>
<proteinExistence type="predicted"/>
<reference evidence="1 2" key="1">
    <citation type="journal article" date="2019" name="Sci. Rep.">
        <title>Orb-weaving spider Araneus ventricosus genome elucidates the spidroin gene catalogue.</title>
        <authorList>
            <person name="Kono N."/>
            <person name="Nakamura H."/>
            <person name="Ohtoshi R."/>
            <person name="Moran D.A.P."/>
            <person name="Shinohara A."/>
            <person name="Yoshida Y."/>
            <person name="Fujiwara M."/>
            <person name="Mori M."/>
            <person name="Tomita M."/>
            <person name="Arakawa K."/>
        </authorList>
    </citation>
    <scope>NUCLEOTIDE SEQUENCE [LARGE SCALE GENOMIC DNA]</scope>
</reference>
<organism evidence="1 2">
    <name type="scientific">Araneus ventricosus</name>
    <name type="common">Orbweaver spider</name>
    <name type="synonym">Epeira ventricosa</name>
    <dbReference type="NCBI Taxonomy" id="182803"/>
    <lineage>
        <taxon>Eukaryota</taxon>
        <taxon>Metazoa</taxon>
        <taxon>Ecdysozoa</taxon>
        <taxon>Arthropoda</taxon>
        <taxon>Chelicerata</taxon>
        <taxon>Arachnida</taxon>
        <taxon>Araneae</taxon>
        <taxon>Araneomorphae</taxon>
        <taxon>Entelegynae</taxon>
        <taxon>Araneoidea</taxon>
        <taxon>Araneidae</taxon>
        <taxon>Araneus</taxon>
    </lineage>
</organism>
<dbReference type="Proteomes" id="UP000499080">
    <property type="component" value="Unassembled WGS sequence"/>
</dbReference>
<evidence type="ECO:0000313" key="2">
    <source>
        <dbReference type="Proteomes" id="UP000499080"/>
    </source>
</evidence>